<name>A0A2I2KTN5_9ACTN</name>
<dbReference type="InterPro" id="IPR026893">
    <property type="entry name" value="Tyr/Ser_Pase_IphP-type"/>
</dbReference>
<dbReference type="PANTHER" id="PTHR31126:SF1">
    <property type="entry name" value="TYROSINE SPECIFIC PROTEIN PHOSPHATASES DOMAIN-CONTAINING PROTEIN"/>
    <property type="match status" value="1"/>
</dbReference>
<dbReference type="PANTHER" id="PTHR31126">
    <property type="entry name" value="TYROSINE-PROTEIN PHOSPHATASE"/>
    <property type="match status" value="1"/>
</dbReference>
<dbReference type="Proteomes" id="UP000234331">
    <property type="component" value="Unassembled WGS sequence"/>
</dbReference>
<dbReference type="Pfam" id="PF13350">
    <property type="entry name" value="Y_phosphatase3"/>
    <property type="match status" value="1"/>
</dbReference>
<keyword evidence="4" id="KW-1185">Reference proteome</keyword>
<evidence type="ECO:0000256" key="1">
    <source>
        <dbReference type="ARBA" id="ARBA00009580"/>
    </source>
</evidence>
<reference evidence="3 4" key="1">
    <citation type="submission" date="2017-06" db="EMBL/GenBank/DDBJ databases">
        <authorList>
            <person name="Kim H.J."/>
            <person name="Triplett B.A."/>
        </authorList>
    </citation>
    <scope>NUCLEOTIDE SEQUENCE [LARGE SCALE GENOMIC DNA]</scope>
    <source>
        <strain evidence="3">FRACA_ARgP5</strain>
    </source>
</reference>
<dbReference type="SUPFAM" id="SSF52799">
    <property type="entry name" value="(Phosphotyrosine protein) phosphatases II"/>
    <property type="match status" value="1"/>
</dbReference>
<organism evidence="3 4">
    <name type="scientific">Frankia canadensis</name>
    <dbReference type="NCBI Taxonomy" id="1836972"/>
    <lineage>
        <taxon>Bacteria</taxon>
        <taxon>Bacillati</taxon>
        <taxon>Actinomycetota</taxon>
        <taxon>Actinomycetes</taxon>
        <taxon>Frankiales</taxon>
        <taxon>Frankiaceae</taxon>
        <taxon>Frankia</taxon>
    </lineage>
</organism>
<sequence>MDRWLTMTGCDNVRDLGGLPTADGSLTRYGVFLRADSVQTATEDDVILLRDTYGLRTVIDLRAKEEALREGRGPLEFEAIAYHHLSFLPGEWVMPDDPRYPAIVRDQDSADRVEHYLNYLRRAEDAVAQALRVLAHPAAGPALFHCAAGKDRTGVLAAMILSIAEVDRAAIIDDYTRTNERIERVNSRLADRPSYNRSAVPLTPGQLSCRPEVMSGFLEGVDAEWGGAAAWARQAGVSDGDLRALRSALVG</sequence>
<comment type="similarity">
    <text evidence="1">Belongs to the protein-tyrosine phosphatase family.</text>
</comment>
<proteinExistence type="inferred from homology"/>
<dbReference type="PROSITE" id="PS50056">
    <property type="entry name" value="TYR_PHOSPHATASE_2"/>
    <property type="match status" value="1"/>
</dbReference>
<dbReference type="InterPro" id="IPR000387">
    <property type="entry name" value="Tyr_Pase_dom"/>
</dbReference>
<evidence type="ECO:0000259" key="2">
    <source>
        <dbReference type="PROSITE" id="PS50056"/>
    </source>
</evidence>
<evidence type="ECO:0000313" key="3">
    <source>
        <dbReference type="EMBL" id="SNQ49009.1"/>
    </source>
</evidence>
<gene>
    <name evidence="3" type="ORF">FRACA_30012</name>
</gene>
<evidence type="ECO:0000313" key="4">
    <source>
        <dbReference type="Proteomes" id="UP000234331"/>
    </source>
</evidence>
<dbReference type="OrthoDB" id="1188001at2"/>
<feature type="domain" description="Tyrosine specific protein phosphatases" evidence="2">
    <location>
        <begin position="114"/>
        <end position="161"/>
    </location>
</feature>
<dbReference type="PROSITE" id="PS00383">
    <property type="entry name" value="TYR_PHOSPHATASE_1"/>
    <property type="match status" value="1"/>
</dbReference>
<dbReference type="InterPro" id="IPR016130">
    <property type="entry name" value="Tyr_Pase_AS"/>
</dbReference>
<dbReference type="Gene3D" id="3.90.190.10">
    <property type="entry name" value="Protein tyrosine phosphatase superfamily"/>
    <property type="match status" value="1"/>
</dbReference>
<dbReference type="GO" id="GO:0004721">
    <property type="term" value="F:phosphoprotein phosphatase activity"/>
    <property type="evidence" value="ECO:0007669"/>
    <property type="project" value="InterPro"/>
</dbReference>
<protein>
    <submittedName>
        <fullName evidence="3">Protein tyrosine/serine phosphatase</fullName>
    </submittedName>
</protein>
<dbReference type="InterPro" id="IPR029021">
    <property type="entry name" value="Prot-tyrosine_phosphatase-like"/>
</dbReference>
<dbReference type="EMBL" id="FZMO01000223">
    <property type="protein sequence ID" value="SNQ49009.1"/>
    <property type="molecule type" value="Genomic_DNA"/>
</dbReference>
<accession>A0A2I2KTN5</accession>
<dbReference type="AlphaFoldDB" id="A0A2I2KTN5"/>